<keyword evidence="2" id="KW-0472">Membrane</keyword>
<evidence type="ECO:0000313" key="5">
    <source>
        <dbReference type="Proteomes" id="UP000251281"/>
    </source>
</evidence>
<dbReference type="RefSeq" id="WP_112090982.1">
    <property type="nucleotide sequence ID" value="NZ_PRLD01000006.1"/>
</dbReference>
<evidence type="ECO:0000259" key="3">
    <source>
        <dbReference type="PROSITE" id="PS50943"/>
    </source>
</evidence>
<dbReference type="CDD" id="cd00093">
    <property type="entry name" value="HTH_XRE"/>
    <property type="match status" value="1"/>
</dbReference>
<proteinExistence type="predicted"/>
<dbReference type="PROSITE" id="PS50943">
    <property type="entry name" value="HTH_CROC1"/>
    <property type="match status" value="1"/>
</dbReference>
<feature type="domain" description="HTH cro/C1-type" evidence="3">
    <location>
        <begin position="67"/>
        <end position="121"/>
    </location>
</feature>
<accession>A0A329U943</accession>
<dbReference type="SMART" id="SM00530">
    <property type="entry name" value="HTH_XRE"/>
    <property type="match status" value="1"/>
</dbReference>
<dbReference type="PANTHER" id="PTHR46558">
    <property type="entry name" value="TRACRIPTIONAL REGULATORY PROTEIN-RELATED-RELATED"/>
    <property type="match status" value="1"/>
</dbReference>
<gene>
    <name evidence="4" type="ORF">C4N24_07960</name>
</gene>
<dbReference type="Gene3D" id="1.10.260.40">
    <property type="entry name" value="lambda repressor-like DNA-binding domains"/>
    <property type="match status" value="1"/>
</dbReference>
<dbReference type="PANTHER" id="PTHR46558:SF4">
    <property type="entry name" value="DNA-BIDING PHAGE PROTEIN"/>
    <property type="match status" value="1"/>
</dbReference>
<evidence type="ECO:0000313" key="4">
    <source>
        <dbReference type="EMBL" id="RAW57644.1"/>
    </source>
</evidence>
<protein>
    <submittedName>
        <fullName evidence="4">DNA-binding protein</fullName>
    </submittedName>
</protein>
<dbReference type="EMBL" id="PRLD01000006">
    <property type="protein sequence ID" value="RAW57644.1"/>
    <property type="molecule type" value="Genomic_DNA"/>
</dbReference>
<dbReference type="InterPro" id="IPR010982">
    <property type="entry name" value="Lambda_DNA-bd_dom_sf"/>
</dbReference>
<keyword evidence="1 4" id="KW-0238">DNA-binding</keyword>
<keyword evidence="2" id="KW-0812">Transmembrane</keyword>
<evidence type="ECO:0000256" key="2">
    <source>
        <dbReference type="SAM" id="Phobius"/>
    </source>
</evidence>
<sequence>MKSDFLTNLFFRALQTVSIATMIVQLLLPVAIVAALYLLWRIARNLEKPPKLTEEVKIVRKSLSEMLKENRTRCKMTQEFVAESIGVSRQAVSKWENGTSEPNTSNLMALARLYGIPAEDLLKGVESALEAEGK</sequence>
<keyword evidence="2" id="KW-1133">Transmembrane helix</keyword>
<dbReference type="Pfam" id="PF01381">
    <property type="entry name" value="HTH_3"/>
    <property type="match status" value="1"/>
</dbReference>
<dbReference type="Proteomes" id="UP000251281">
    <property type="component" value="Unassembled WGS sequence"/>
</dbReference>
<name>A0A329U943_9FIRM</name>
<feature type="transmembrane region" description="Helical" evidence="2">
    <location>
        <begin position="20"/>
        <end position="40"/>
    </location>
</feature>
<reference evidence="4 5" key="1">
    <citation type="submission" date="2018-02" db="EMBL/GenBank/DDBJ databases">
        <title>Complete genome sequencing of Faecalibacterium prausnitzii strains isolated from the human gut.</title>
        <authorList>
            <person name="Fitzgerald B.C."/>
            <person name="Shkoporov A.N."/>
            <person name="Ross P.R."/>
            <person name="Hill C."/>
        </authorList>
    </citation>
    <scope>NUCLEOTIDE SEQUENCE [LARGE SCALE GENOMIC DNA]</scope>
    <source>
        <strain evidence="4 5">APC923/51-1</strain>
    </source>
</reference>
<dbReference type="InterPro" id="IPR001387">
    <property type="entry name" value="Cro/C1-type_HTH"/>
</dbReference>
<dbReference type="SUPFAM" id="SSF47413">
    <property type="entry name" value="lambda repressor-like DNA-binding domains"/>
    <property type="match status" value="1"/>
</dbReference>
<evidence type="ECO:0000256" key="1">
    <source>
        <dbReference type="ARBA" id="ARBA00023125"/>
    </source>
</evidence>
<comment type="caution">
    <text evidence="4">The sequence shown here is derived from an EMBL/GenBank/DDBJ whole genome shotgun (WGS) entry which is preliminary data.</text>
</comment>
<dbReference type="AlphaFoldDB" id="A0A329U943"/>
<dbReference type="GO" id="GO:0003677">
    <property type="term" value="F:DNA binding"/>
    <property type="evidence" value="ECO:0007669"/>
    <property type="project" value="UniProtKB-KW"/>
</dbReference>
<organism evidence="4 5">
    <name type="scientific">Faecalibacterium prausnitzii</name>
    <dbReference type="NCBI Taxonomy" id="853"/>
    <lineage>
        <taxon>Bacteria</taxon>
        <taxon>Bacillati</taxon>
        <taxon>Bacillota</taxon>
        <taxon>Clostridia</taxon>
        <taxon>Eubacteriales</taxon>
        <taxon>Oscillospiraceae</taxon>
        <taxon>Faecalibacterium</taxon>
    </lineage>
</organism>